<reference evidence="7" key="2">
    <citation type="submission" date="2014-05" db="EMBL/GenBank/DDBJ databases">
        <title>The genome and life-stage specific transcriptomes of Globodera pallida elucidate key aspects of plant parasitism by a cyst nematode.</title>
        <authorList>
            <person name="Cotton J.A."/>
            <person name="Lilley C.J."/>
            <person name="Jones L.M."/>
            <person name="Kikuchi T."/>
            <person name="Reid A.J."/>
            <person name="Thorpe P."/>
            <person name="Tsai I.J."/>
            <person name="Beasley H."/>
            <person name="Blok V."/>
            <person name="Cock P.J.A."/>
            <person name="Van den Akker S.E."/>
            <person name="Holroyd N."/>
            <person name="Hunt M."/>
            <person name="Mantelin S."/>
            <person name="Naghra H."/>
            <person name="Pain A."/>
            <person name="Palomares-Rius J.E."/>
            <person name="Zarowiecki M."/>
            <person name="Berriman M."/>
            <person name="Jones J.T."/>
            <person name="Urwin P.E."/>
        </authorList>
    </citation>
    <scope>NUCLEOTIDE SEQUENCE [LARGE SCALE GENOMIC DNA]</scope>
    <source>
        <strain evidence="7">Lindley</strain>
    </source>
</reference>
<dbReference type="WBParaSite" id="GPLIN_000874100">
    <property type="protein sequence ID" value="GPLIN_000874100"/>
    <property type="gene ID" value="GPLIN_000874100"/>
</dbReference>
<keyword evidence="4" id="KW-0378">Hydrolase</keyword>
<evidence type="ECO:0000256" key="4">
    <source>
        <dbReference type="ARBA" id="ARBA00022801"/>
    </source>
</evidence>
<evidence type="ECO:0000313" key="8">
    <source>
        <dbReference type="WBParaSite" id="GPLIN_000874100"/>
    </source>
</evidence>
<evidence type="ECO:0000256" key="3">
    <source>
        <dbReference type="ARBA" id="ARBA00022729"/>
    </source>
</evidence>
<comment type="similarity">
    <text evidence="1">Belongs to the peptidase S28 family.</text>
</comment>
<feature type="chain" id="PRO_5008147166" evidence="6">
    <location>
        <begin position="17"/>
        <end position="527"/>
    </location>
</feature>
<dbReference type="InterPro" id="IPR008758">
    <property type="entry name" value="Peptidase_S28"/>
</dbReference>
<dbReference type="PANTHER" id="PTHR11010:SF38">
    <property type="entry name" value="LYSOSOMAL PRO-X CARBOXYPEPTIDASE"/>
    <property type="match status" value="1"/>
</dbReference>
<dbReference type="PANTHER" id="PTHR11010">
    <property type="entry name" value="PROTEASE S28 PRO-X CARBOXYPEPTIDASE-RELATED"/>
    <property type="match status" value="1"/>
</dbReference>
<dbReference type="Proteomes" id="UP000050741">
    <property type="component" value="Unassembled WGS sequence"/>
</dbReference>
<protein>
    <submittedName>
        <fullName evidence="8">Lysosomal Pro-X carboxypeptidase</fullName>
    </submittedName>
</protein>
<dbReference type="AlphaFoldDB" id="A0A183C795"/>
<keyword evidence="7" id="KW-1185">Reference proteome</keyword>
<dbReference type="GO" id="GO:0070008">
    <property type="term" value="F:serine-type exopeptidase activity"/>
    <property type="evidence" value="ECO:0007669"/>
    <property type="project" value="InterPro"/>
</dbReference>
<sequence length="527" mass="59880">MLNFLPFLLILSPVLATQRPWIRRDPVSLATFSRFKLLSQAATETTAKYKWSERWHQMPIDHFSFSDKRTFRLRYLLNTDHFREKNAPIFFYTGNEGAIEGFAENTGFMWDIAPEFGAAIVFAEHRFYGKTQPFGNESYTKLDNLGYLSSEQALADFAQLIYDLKNQNLPNAKNSPVIGFGGSYGGMLTAWMRVKYPHIMDGGIASSAPVFWFPNVPSPPEDAYDKIVTRTFVNSGCTVAGIKNSTDAIIDLAKTGKKFIKFNSIITFSADGRRFLNEKFHLSKKAQVQSPSDGALLASSIKDVMETLTMVDYPYPSNFLAPLPGWPVKEACKAYSMALGSERSHALAAYAMLNIFYNYTGHQSELCLFGKDCPGTFSQLGDPDGWPWQSCTEMVMPMCSEGPPRDPFSLSCPYNVRDSLKWCEDYFAKVGYNGFLFRPQWAMINYGTFYPTASNIPGQHNSLVSLIVEDGAHHYDLRGEHPADTESVREVRRIEKLHIKRWIAEAHERQREQKRMVRERILRAEFA</sequence>
<keyword evidence="2" id="KW-0645">Protease</keyword>
<keyword evidence="3 6" id="KW-0732">Signal</keyword>
<dbReference type="Gene3D" id="1.20.120.980">
    <property type="entry name" value="Serine carboxypeptidase S28, SKS domain"/>
    <property type="match status" value="1"/>
</dbReference>
<evidence type="ECO:0000256" key="5">
    <source>
        <dbReference type="ARBA" id="ARBA00023180"/>
    </source>
</evidence>
<evidence type="ECO:0000313" key="7">
    <source>
        <dbReference type="Proteomes" id="UP000050741"/>
    </source>
</evidence>
<organism evidence="7 8">
    <name type="scientific">Globodera pallida</name>
    <name type="common">Potato cyst nematode worm</name>
    <name type="synonym">Heterodera pallida</name>
    <dbReference type="NCBI Taxonomy" id="36090"/>
    <lineage>
        <taxon>Eukaryota</taxon>
        <taxon>Metazoa</taxon>
        <taxon>Ecdysozoa</taxon>
        <taxon>Nematoda</taxon>
        <taxon>Chromadorea</taxon>
        <taxon>Rhabditida</taxon>
        <taxon>Tylenchina</taxon>
        <taxon>Tylenchomorpha</taxon>
        <taxon>Tylenchoidea</taxon>
        <taxon>Heteroderidae</taxon>
        <taxon>Heteroderinae</taxon>
        <taxon>Globodera</taxon>
    </lineage>
</organism>
<proteinExistence type="inferred from homology"/>
<dbReference type="SUPFAM" id="SSF53474">
    <property type="entry name" value="alpha/beta-Hydrolases"/>
    <property type="match status" value="1"/>
</dbReference>
<dbReference type="GO" id="GO:0006508">
    <property type="term" value="P:proteolysis"/>
    <property type="evidence" value="ECO:0007669"/>
    <property type="project" value="UniProtKB-KW"/>
</dbReference>
<feature type="signal peptide" evidence="6">
    <location>
        <begin position="1"/>
        <end position="16"/>
    </location>
</feature>
<reference evidence="8" key="3">
    <citation type="submission" date="2016-06" db="UniProtKB">
        <authorList>
            <consortium name="WormBaseParasite"/>
        </authorList>
    </citation>
    <scope>IDENTIFICATION</scope>
</reference>
<evidence type="ECO:0000256" key="1">
    <source>
        <dbReference type="ARBA" id="ARBA00011079"/>
    </source>
</evidence>
<dbReference type="InterPro" id="IPR029058">
    <property type="entry name" value="AB_hydrolase_fold"/>
</dbReference>
<dbReference type="GO" id="GO:0008239">
    <property type="term" value="F:dipeptidyl-peptidase activity"/>
    <property type="evidence" value="ECO:0007669"/>
    <property type="project" value="TreeGrafter"/>
</dbReference>
<accession>A0A183C795</accession>
<dbReference type="Gene3D" id="3.40.50.1820">
    <property type="entry name" value="alpha/beta hydrolase"/>
    <property type="match status" value="1"/>
</dbReference>
<keyword evidence="5" id="KW-0325">Glycoprotein</keyword>
<dbReference type="Pfam" id="PF05577">
    <property type="entry name" value="Peptidase_S28"/>
    <property type="match status" value="1"/>
</dbReference>
<evidence type="ECO:0000256" key="2">
    <source>
        <dbReference type="ARBA" id="ARBA00022670"/>
    </source>
</evidence>
<name>A0A183C795_GLOPA</name>
<reference evidence="7" key="1">
    <citation type="submission" date="2013-12" db="EMBL/GenBank/DDBJ databases">
        <authorList>
            <person name="Aslett M."/>
        </authorList>
    </citation>
    <scope>NUCLEOTIDE SEQUENCE [LARGE SCALE GENOMIC DNA]</scope>
    <source>
        <strain evidence="7">Lindley</strain>
    </source>
</reference>
<dbReference type="InterPro" id="IPR042269">
    <property type="entry name" value="Ser_carbopepase_S28_SKS"/>
</dbReference>
<evidence type="ECO:0000256" key="6">
    <source>
        <dbReference type="SAM" id="SignalP"/>
    </source>
</evidence>